<dbReference type="Gene3D" id="3.40.50.1110">
    <property type="entry name" value="SGNH hydrolase"/>
    <property type="match status" value="1"/>
</dbReference>
<name>A0A517XV66_9BACT</name>
<dbReference type="SUPFAM" id="SSF52266">
    <property type="entry name" value="SGNH hydrolase"/>
    <property type="match status" value="1"/>
</dbReference>
<dbReference type="Pfam" id="PF13472">
    <property type="entry name" value="Lipase_GDSL_2"/>
    <property type="match status" value="1"/>
</dbReference>
<feature type="domain" description="SGNH hydrolase-type esterase" evidence="1">
    <location>
        <begin position="42"/>
        <end position="214"/>
    </location>
</feature>
<dbReference type="EMBL" id="CP036273">
    <property type="protein sequence ID" value="QDU21387.1"/>
    <property type="molecule type" value="Genomic_DNA"/>
</dbReference>
<dbReference type="RefSeq" id="WP_202920176.1">
    <property type="nucleotide sequence ID" value="NZ_CP036273.1"/>
</dbReference>
<dbReference type="KEGG" id="uli:ETAA1_33540"/>
<dbReference type="InterPro" id="IPR036514">
    <property type="entry name" value="SGNH_hydro_sf"/>
</dbReference>
<organism evidence="2 3">
    <name type="scientific">Urbifossiella limnaea</name>
    <dbReference type="NCBI Taxonomy" id="2528023"/>
    <lineage>
        <taxon>Bacteria</taxon>
        <taxon>Pseudomonadati</taxon>
        <taxon>Planctomycetota</taxon>
        <taxon>Planctomycetia</taxon>
        <taxon>Gemmatales</taxon>
        <taxon>Gemmataceae</taxon>
        <taxon>Urbifossiella</taxon>
    </lineage>
</organism>
<evidence type="ECO:0000313" key="3">
    <source>
        <dbReference type="Proteomes" id="UP000319576"/>
    </source>
</evidence>
<reference evidence="2 3" key="1">
    <citation type="submission" date="2019-02" db="EMBL/GenBank/DDBJ databases">
        <title>Deep-cultivation of Planctomycetes and their phenomic and genomic characterization uncovers novel biology.</title>
        <authorList>
            <person name="Wiegand S."/>
            <person name="Jogler M."/>
            <person name="Boedeker C."/>
            <person name="Pinto D."/>
            <person name="Vollmers J."/>
            <person name="Rivas-Marin E."/>
            <person name="Kohn T."/>
            <person name="Peeters S.H."/>
            <person name="Heuer A."/>
            <person name="Rast P."/>
            <person name="Oberbeckmann S."/>
            <person name="Bunk B."/>
            <person name="Jeske O."/>
            <person name="Meyerdierks A."/>
            <person name="Storesund J.E."/>
            <person name="Kallscheuer N."/>
            <person name="Luecker S."/>
            <person name="Lage O.M."/>
            <person name="Pohl T."/>
            <person name="Merkel B.J."/>
            <person name="Hornburger P."/>
            <person name="Mueller R.-W."/>
            <person name="Bruemmer F."/>
            <person name="Labrenz M."/>
            <person name="Spormann A.M."/>
            <person name="Op den Camp H."/>
            <person name="Overmann J."/>
            <person name="Amann R."/>
            <person name="Jetten M.S.M."/>
            <person name="Mascher T."/>
            <person name="Medema M.H."/>
            <person name="Devos D.P."/>
            <person name="Kaster A.-K."/>
            <person name="Ovreas L."/>
            <person name="Rohde M."/>
            <person name="Galperin M.Y."/>
            <person name="Jogler C."/>
        </authorList>
    </citation>
    <scope>NUCLEOTIDE SEQUENCE [LARGE SCALE GENOMIC DNA]</scope>
    <source>
        <strain evidence="2 3">ETA_A1</strain>
    </source>
</reference>
<dbReference type="Proteomes" id="UP000319576">
    <property type="component" value="Chromosome"/>
</dbReference>
<dbReference type="PANTHER" id="PTHR14209">
    <property type="entry name" value="ISOAMYL ACETATE-HYDROLYZING ESTERASE 1"/>
    <property type="match status" value="1"/>
</dbReference>
<dbReference type="InterPro" id="IPR013830">
    <property type="entry name" value="SGNH_hydro"/>
</dbReference>
<evidence type="ECO:0000313" key="2">
    <source>
        <dbReference type="EMBL" id="QDU21387.1"/>
    </source>
</evidence>
<keyword evidence="3" id="KW-1185">Reference proteome</keyword>
<dbReference type="PANTHER" id="PTHR14209:SF19">
    <property type="entry name" value="ISOAMYL ACETATE-HYDROLYZING ESTERASE 1 HOMOLOG"/>
    <property type="match status" value="1"/>
</dbReference>
<dbReference type="AlphaFoldDB" id="A0A517XV66"/>
<proteinExistence type="predicted"/>
<protein>
    <submittedName>
        <fullName evidence="2">GDSL-like Lipase/Acylhydrolase</fullName>
    </submittedName>
</protein>
<gene>
    <name evidence="2" type="ORF">ETAA1_33540</name>
</gene>
<keyword evidence="2" id="KW-0378">Hydrolase</keyword>
<accession>A0A517XV66</accession>
<dbReference type="CDD" id="cd01834">
    <property type="entry name" value="SGNH_hydrolase_like_2"/>
    <property type="match status" value="1"/>
</dbReference>
<evidence type="ECO:0000259" key="1">
    <source>
        <dbReference type="Pfam" id="PF13472"/>
    </source>
</evidence>
<dbReference type="InterPro" id="IPR045136">
    <property type="entry name" value="Iah1-like"/>
</dbReference>
<sequence length="301" mass="32978">MVLPPALLAAALLAPAQPAAPPRPELRDGDRVVWLGNTLVEREQRYGYWETALYAANPGKRFTVRNLGWSGDTVFGEARAAFDPPAKGFERMVNLTLELKPTTVWVAFGANESFEGAAGLPRFEQGLNKLLDSIRPANARVVLFTPAPVQAFPKMLSAEARDARMKDLALYAESVKKVAAARGLALVDLFTALQPTFSQTTFTENGVHPTADGFRDTAAGFLTAVGGAPRTLEWKQLDALRIAVVAKNELFFHRWRPQNETYLFGFRKHEQGKNAKEIAEFDPLVATAETAVEAARAALQK</sequence>
<dbReference type="GO" id="GO:0016788">
    <property type="term" value="F:hydrolase activity, acting on ester bonds"/>
    <property type="evidence" value="ECO:0007669"/>
    <property type="project" value="UniProtKB-ARBA"/>
</dbReference>